<dbReference type="CDD" id="cd06553">
    <property type="entry name" value="ASCH_Ef3133_like"/>
    <property type="match status" value="1"/>
</dbReference>
<accession>A0A2K8P5J5</accession>
<organism evidence="2 3">
    <name type="scientific">Mesoplasma coleopterae</name>
    <dbReference type="NCBI Taxonomy" id="324078"/>
    <lineage>
        <taxon>Bacteria</taxon>
        <taxon>Bacillati</taxon>
        <taxon>Mycoplasmatota</taxon>
        <taxon>Mollicutes</taxon>
        <taxon>Entomoplasmatales</taxon>
        <taxon>Entomoplasmataceae</taxon>
        <taxon>Mesoplasma</taxon>
    </lineage>
</organism>
<protein>
    <recommendedName>
        <fullName evidence="1">ASCH domain-containing protein</fullName>
    </recommendedName>
</protein>
<dbReference type="InterPro" id="IPR007374">
    <property type="entry name" value="ASCH_domain"/>
</dbReference>
<evidence type="ECO:0000313" key="3">
    <source>
        <dbReference type="Proteomes" id="UP000232221"/>
    </source>
</evidence>
<proteinExistence type="predicted"/>
<evidence type="ECO:0000313" key="2">
    <source>
        <dbReference type="EMBL" id="ATZ20855.1"/>
    </source>
</evidence>
<dbReference type="EMBL" id="CP024968">
    <property type="protein sequence ID" value="ATZ20855.1"/>
    <property type="molecule type" value="Genomic_DNA"/>
</dbReference>
<dbReference type="AlphaFoldDB" id="A0A2K8P5J5"/>
<dbReference type="PANTHER" id="PTHR39203">
    <property type="entry name" value="CYTOPLASMIC PROTEIN-RELATED"/>
    <property type="match status" value="1"/>
</dbReference>
<keyword evidence="3" id="KW-1185">Reference proteome</keyword>
<name>A0A2K8P5J5_9MOLU</name>
<dbReference type="PIRSF" id="PIRSF021320">
    <property type="entry name" value="DUF984"/>
    <property type="match status" value="1"/>
</dbReference>
<dbReference type="Gene3D" id="3.10.400.10">
    <property type="entry name" value="Sulfate adenylyltransferase"/>
    <property type="match status" value="1"/>
</dbReference>
<dbReference type="InterPro" id="IPR015947">
    <property type="entry name" value="PUA-like_sf"/>
</dbReference>
<dbReference type="Proteomes" id="UP000232221">
    <property type="component" value="Chromosome"/>
</dbReference>
<evidence type="ECO:0000259" key="1">
    <source>
        <dbReference type="SMART" id="SM01022"/>
    </source>
</evidence>
<sequence length="153" mass="18739">MKMEQKIREYWEKFKLDTNADQDLNYKEDFCFGYDERTYKELLKLVLEGKKKATSSALFQYEKDNEEEPRVGDYAIVTDSLRNPKCIIKTTNVRYIKFNEMNYDICKLEGEDENLESWKEEHRRFFTSVFKRYNLNFTEDMDILFEEFEVVYR</sequence>
<dbReference type="SMART" id="SM01022">
    <property type="entry name" value="ASCH"/>
    <property type="match status" value="1"/>
</dbReference>
<dbReference type="SUPFAM" id="SSF88697">
    <property type="entry name" value="PUA domain-like"/>
    <property type="match status" value="1"/>
</dbReference>
<feature type="domain" description="ASCH" evidence="1">
    <location>
        <begin position="36"/>
        <end position="152"/>
    </location>
</feature>
<reference evidence="2 3" key="1">
    <citation type="submission" date="2017-11" db="EMBL/GenBank/DDBJ databases">
        <title>Genome sequence of Mesoplasma coleopterae BARC 779 (ATCC 49583).</title>
        <authorList>
            <person name="Lo W.-S."/>
            <person name="Kuo C.-H."/>
        </authorList>
    </citation>
    <scope>NUCLEOTIDE SEQUENCE [LARGE SCALE GENOMIC DNA]</scope>
    <source>
        <strain evidence="2 3">BARC 779</strain>
    </source>
</reference>
<dbReference type="PANTHER" id="PTHR39203:SF1">
    <property type="entry name" value="CYTOPLASMIC PROTEIN"/>
    <property type="match status" value="1"/>
</dbReference>
<dbReference type="Pfam" id="PF04266">
    <property type="entry name" value="ASCH"/>
    <property type="match status" value="1"/>
</dbReference>
<dbReference type="KEGG" id="mcol:MCOLE_v1c03410"/>
<gene>
    <name evidence="2" type="ORF">MCOLE_v1c03410</name>
</gene>
<dbReference type="InterPro" id="IPR009326">
    <property type="entry name" value="DUF984"/>
</dbReference>